<gene>
    <name evidence="3" type="ORF">ACFFQA_08850</name>
</gene>
<reference evidence="3 4" key="1">
    <citation type="submission" date="2024-09" db="EMBL/GenBank/DDBJ databases">
        <authorList>
            <person name="Sun Q."/>
            <person name="Mori K."/>
        </authorList>
    </citation>
    <scope>NUCLEOTIDE SEQUENCE [LARGE SCALE GENOMIC DNA]</scope>
    <source>
        <strain evidence="3 4">TBRC 7907</strain>
    </source>
</reference>
<dbReference type="SUPFAM" id="SSF81606">
    <property type="entry name" value="PP2C-like"/>
    <property type="match status" value="1"/>
</dbReference>
<evidence type="ECO:0000259" key="2">
    <source>
        <dbReference type="PROSITE" id="PS51746"/>
    </source>
</evidence>
<dbReference type="EC" id="3.1.3.16" evidence="3"/>
<dbReference type="Proteomes" id="UP001589693">
    <property type="component" value="Unassembled WGS sequence"/>
</dbReference>
<accession>A0ABV5ZT25</accession>
<feature type="domain" description="PPM-type phosphatase" evidence="2">
    <location>
        <begin position="176"/>
        <end position="394"/>
    </location>
</feature>
<protein>
    <submittedName>
        <fullName evidence="3">PP2C family protein-serine/threonine phosphatase</fullName>
        <ecNumber evidence="3">3.1.3.16</ecNumber>
    </submittedName>
</protein>
<organism evidence="3 4">
    <name type="scientific">Allokutzneria oryzae</name>
    <dbReference type="NCBI Taxonomy" id="1378989"/>
    <lineage>
        <taxon>Bacteria</taxon>
        <taxon>Bacillati</taxon>
        <taxon>Actinomycetota</taxon>
        <taxon>Actinomycetes</taxon>
        <taxon>Pseudonocardiales</taxon>
        <taxon>Pseudonocardiaceae</taxon>
        <taxon>Allokutzneria</taxon>
    </lineage>
</organism>
<dbReference type="GO" id="GO:0004722">
    <property type="term" value="F:protein serine/threonine phosphatase activity"/>
    <property type="evidence" value="ECO:0007669"/>
    <property type="project" value="UniProtKB-EC"/>
</dbReference>
<evidence type="ECO:0000313" key="4">
    <source>
        <dbReference type="Proteomes" id="UP001589693"/>
    </source>
</evidence>
<dbReference type="SMART" id="SM00331">
    <property type="entry name" value="PP2C_SIG"/>
    <property type="match status" value="1"/>
</dbReference>
<dbReference type="Pfam" id="PF07228">
    <property type="entry name" value="SpoIIE"/>
    <property type="match status" value="1"/>
</dbReference>
<dbReference type="PROSITE" id="PS51746">
    <property type="entry name" value="PPM_2"/>
    <property type="match status" value="1"/>
</dbReference>
<sequence length="406" mass="43893">MNQDADWYSVLSEIIDASHLATADELVSILGSTCARVDIRPRLYLADIAQRALHSVDVTHDEVLDVDATVAGRAFRLTEILTGHDAHGAPLLWVPVLDGTERLGVVAIGLPTDADLDDSRLRERCWTLAGLVGHLVVAKLPYSDLFHRVRRTEPLTVASELLWQLLPPQTFACRDLVICATMEPFNQVGGDGFDYAVDDTDAYLAVFDSTGHDLCAGLITTSVLAATRNARRSGADLPAIAEAADTVLSRDHPTEGFATAVLATLDLSTGTLRYLLAGHPPPVLLRGGSVVKTLGVAPRLPLGLRHLRPSIGDRGLGVEYLEPGDRLLLHTDGVTEARDPEGKEFGIDRLVDLTERHEAAGLSAPETLRRITHAVLDHQKGRLQDDATLMLVEWSTTAANSLLPHT</sequence>
<dbReference type="Gene3D" id="3.60.40.10">
    <property type="entry name" value="PPM-type phosphatase domain"/>
    <property type="match status" value="1"/>
</dbReference>
<dbReference type="PANTHER" id="PTHR43156">
    <property type="entry name" value="STAGE II SPORULATION PROTEIN E-RELATED"/>
    <property type="match status" value="1"/>
</dbReference>
<proteinExistence type="predicted"/>
<keyword evidence="1 3" id="KW-0378">Hydrolase</keyword>
<evidence type="ECO:0000256" key="1">
    <source>
        <dbReference type="ARBA" id="ARBA00022801"/>
    </source>
</evidence>
<dbReference type="RefSeq" id="WP_377851206.1">
    <property type="nucleotide sequence ID" value="NZ_JBHLZU010000007.1"/>
</dbReference>
<name>A0ABV5ZT25_9PSEU</name>
<dbReference type="PANTHER" id="PTHR43156:SF2">
    <property type="entry name" value="STAGE II SPORULATION PROTEIN E"/>
    <property type="match status" value="1"/>
</dbReference>
<dbReference type="InterPro" id="IPR052016">
    <property type="entry name" value="Bact_Sigma-Reg"/>
</dbReference>
<dbReference type="InterPro" id="IPR001932">
    <property type="entry name" value="PPM-type_phosphatase-like_dom"/>
</dbReference>
<keyword evidence="4" id="KW-1185">Reference proteome</keyword>
<dbReference type="InterPro" id="IPR036457">
    <property type="entry name" value="PPM-type-like_dom_sf"/>
</dbReference>
<dbReference type="EMBL" id="JBHLZU010000007">
    <property type="protein sequence ID" value="MFB9904046.1"/>
    <property type="molecule type" value="Genomic_DNA"/>
</dbReference>
<evidence type="ECO:0000313" key="3">
    <source>
        <dbReference type="EMBL" id="MFB9904046.1"/>
    </source>
</evidence>
<comment type="caution">
    <text evidence="3">The sequence shown here is derived from an EMBL/GenBank/DDBJ whole genome shotgun (WGS) entry which is preliminary data.</text>
</comment>